<sequence>MCVLIFKGQIDSGTRGIDSMEPYRELVAPGGSLGIDSRWSLEFEKEAKLIESTPQRIRIDSYHMPFVPVIFCIDSHTARIDSLHLEEFLVEFRNHRVDSNLKRIDSYWLEFNSLFPGQL</sequence>
<reference evidence="1 2" key="1">
    <citation type="journal article" date="2023" name="Plants (Basel)">
        <title>Bridging the Gap: Combining Genomics and Transcriptomics Approaches to Understand Stylosanthes scabra, an Orphan Legume from the Brazilian Caatinga.</title>
        <authorList>
            <person name="Ferreira-Neto J.R.C."/>
            <person name="da Silva M.D."/>
            <person name="Binneck E."/>
            <person name="de Melo N.F."/>
            <person name="da Silva R.H."/>
            <person name="de Melo A.L.T.M."/>
            <person name="Pandolfi V."/>
            <person name="Bustamante F.O."/>
            <person name="Brasileiro-Vidal A.C."/>
            <person name="Benko-Iseppon A.M."/>
        </authorList>
    </citation>
    <scope>NUCLEOTIDE SEQUENCE [LARGE SCALE GENOMIC DNA]</scope>
    <source>
        <tissue evidence="1">Leaves</tissue>
    </source>
</reference>
<name>A0ABU6QVA0_9FABA</name>
<evidence type="ECO:0000313" key="2">
    <source>
        <dbReference type="Proteomes" id="UP001341840"/>
    </source>
</evidence>
<dbReference type="Proteomes" id="UP001341840">
    <property type="component" value="Unassembled WGS sequence"/>
</dbReference>
<gene>
    <name evidence="1" type="ORF">PIB30_092766</name>
</gene>
<comment type="caution">
    <text evidence="1">The sequence shown here is derived from an EMBL/GenBank/DDBJ whole genome shotgun (WGS) entry which is preliminary data.</text>
</comment>
<evidence type="ECO:0000313" key="1">
    <source>
        <dbReference type="EMBL" id="MED6115655.1"/>
    </source>
</evidence>
<organism evidence="1 2">
    <name type="scientific">Stylosanthes scabra</name>
    <dbReference type="NCBI Taxonomy" id="79078"/>
    <lineage>
        <taxon>Eukaryota</taxon>
        <taxon>Viridiplantae</taxon>
        <taxon>Streptophyta</taxon>
        <taxon>Embryophyta</taxon>
        <taxon>Tracheophyta</taxon>
        <taxon>Spermatophyta</taxon>
        <taxon>Magnoliopsida</taxon>
        <taxon>eudicotyledons</taxon>
        <taxon>Gunneridae</taxon>
        <taxon>Pentapetalae</taxon>
        <taxon>rosids</taxon>
        <taxon>fabids</taxon>
        <taxon>Fabales</taxon>
        <taxon>Fabaceae</taxon>
        <taxon>Papilionoideae</taxon>
        <taxon>50 kb inversion clade</taxon>
        <taxon>dalbergioids sensu lato</taxon>
        <taxon>Dalbergieae</taxon>
        <taxon>Pterocarpus clade</taxon>
        <taxon>Stylosanthes</taxon>
    </lineage>
</organism>
<proteinExistence type="predicted"/>
<protein>
    <submittedName>
        <fullName evidence="1">Uncharacterized protein</fullName>
    </submittedName>
</protein>
<accession>A0ABU6QVA0</accession>
<keyword evidence="2" id="KW-1185">Reference proteome</keyword>
<dbReference type="EMBL" id="JASCZI010001936">
    <property type="protein sequence ID" value="MED6115655.1"/>
    <property type="molecule type" value="Genomic_DNA"/>
</dbReference>